<dbReference type="SFLD" id="SFLDS00003">
    <property type="entry name" value="Haloacid_Dehalogenase"/>
    <property type="match status" value="1"/>
</dbReference>
<dbReference type="Pfam" id="PF00702">
    <property type="entry name" value="Hydrolase"/>
    <property type="match status" value="1"/>
</dbReference>
<proteinExistence type="inferred from homology"/>
<keyword evidence="4" id="KW-0460">Magnesium</keyword>
<accession>A0A238JL89</accession>
<keyword evidence="6" id="KW-1185">Reference proteome</keyword>
<comment type="cofactor">
    <cofactor evidence="1">
        <name>Mg(2+)</name>
        <dbReference type="ChEBI" id="CHEBI:18420"/>
    </cofactor>
</comment>
<dbReference type="Gene3D" id="3.40.50.1000">
    <property type="entry name" value="HAD superfamily/HAD-like"/>
    <property type="match status" value="1"/>
</dbReference>
<reference evidence="6" key="1">
    <citation type="submission" date="2017-05" db="EMBL/GenBank/DDBJ databases">
        <authorList>
            <person name="Rodrigo-Torres L."/>
            <person name="Arahal R. D."/>
            <person name="Lucena T."/>
        </authorList>
    </citation>
    <scope>NUCLEOTIDE SEQUENCE [LARGE SCALE GENOMIC DNA]</scope>
    <source>
        <strain evidence="6">CECT 8649</strain>
    </source>
</reference>
<dbReference type="InterPro" id="IPR023214">
    <property type="entry name" value="HAD_sf"/>
</dbReference>
<sequence>MLANQHGDRHASRRMDLTLQVAAVLAPELRHGARFSQNRIDRFKALAAINLGMTQPLIATALLEKNDPAFATRLSGAFSHKRKMVDRTGSLASELPILDSGYGEIHKDRSKRQPPNIAGSPPPEYLAARRQAIIRFDVTADRGELLRHAERILQSATCGFSAIKGSKLVHICSSISASQYYGNSENWFEDKLLPNSSTACNRLNICDLWNFFLMRVTLRDKRAGVIYLWFRIGDRLKLCGWVTPDAIQLLGVKSSKSFRRTKTKQRGRELDLPISRRTPKLVIFDCDGVLVDSEPIFNRVLHAYLLSSGARLSLDKCHSLFVGKCRHDVERYVSDRGLRLTEKWPQDFYVSVLDALRTEVAPIPGAREAVAMISSAGIPLCVASNGLLAKMHVTLERSGLLPWFEGKMYSAYDVGASKPAPDVFLHAAEMNRVAPEHCVVVEDSASGFEAASNAAMTCFAYDPNATLKPENLFGARRLTDMADLPKLLGL</sequence>
<evidence type="ECO:0000313" key="6">
    <source>
        <dbReference type="Proteomes" id="UP000225972"/>
    </source>
</evidence>
<comment type="similarity">
    <text evidence="2">Belongs to the HAD-like hydrolase superfamily. CbbY/CbbZ/Gph/YieH family.</text>
</comment>
<dbReference type="AlphaFoldDB" id="A0A238JL89"/>
<dbReference type="PANTHER" id="PTHR46193:SF10">
    <property type="entry name" value="6-PHOSPHOGLUCONATE PHOSPHATASE"/>
    <property type="match status" value="1"/>
</dbReference>
<protein>
    <submittedName>
        <fullName evidence="5">6-phosphogluconate phosphatase</fullName>
        <ecNumber evidence="5">3.1.3.-</ecNumber>
    </submittedName>
</protein>
<name>A0A238JL89_9RHOB</name>
<keyword evidence="3" id="KW-0479">Metal-binding</keyword>
<organism evidence="5 6">
    <name type="scientific">Pelagimonas phthalicica</name>
    <dbReference type="NCBI Taxonomy" id="1037362"/>
    <lineage>
        <taxon>Bacteria</taxon>
        <taxon>Pseudomonadati</taxon>
        <taxon>Pseudomonadota</taxon>
        <taxon>Alphaproteobacteria</taxon>
        <taxon>Rhodobacterales</taxon>
        <taxon>Roseobacteraceae</taxon>
        <taxon>Pelagimonas</taxon>
    </lineage>
</organism>
<dbReference type="SUPFAM" id="SSF56784">
    <property type="entry name" value="HAD-like"/>
    <property type="match status" value="1"/>
</dbReference>
<dbReference type="NCBIfam" id="TIGR01509">
    <property type="entry name" value="HAD-SF-IA-v3"/>
    <property type="match status" value="1"/>
</dbReference>
<dbReference type="SFLD" id="SFLDG01129">
    <property type="entry name" value="C1.5:_HAD__Beta-PGM__Phosphata"/>
    <property type="match status" value="1"/>
</dbReference>
<dbReference type="Proteomes" id="UP000225972">
    <property type="component" value="Unassembled WGS sequence"/>
</dbReference>
<dbReference type="EC" id="3.1.3.-" evidence="5"/>
<dbReference type="GO" id="GO:0016787">
    <property type="term" value="F:hydrolase activity"/>
    <property type="evidence" value="ECO:0007669"/>
    <property type="project" value="UniProtKB-KW"/>
</dbReference>
<dbReference type="InterPro" id="IPR036412">
    <property type="entry name" value="HAD-like_sf"/>
</dbReference>
<dbReference type="InterPro" id="IPR051600">
    <property type="entry name" value="Beta-PGM-like"/>
</dbReference>
<gene>
    <name evidence="5" type="primary">yieH</name>
    <name evidence="5" type="ORF">TRP8649_04700</name>
</gene>
<evidence type="ECO:0000256" key="2">
    <source>
        <dbReference type="ARBA" id="ARBA00006171"/>
    </source>
</evidence>
<evidence type="ECO:0000256" key="1">
    <source>
        <dbReference type="ARBA" id="ARBA00001946"/>
    </source>
</evidence>
<dbReference type="CDD" id="cd07526">
    <property type="entry name" value="HAD_BPGM_like"/>
    <property type="match status" value="1"/>
</dbReference>
<dbReference type="PANTHER" id="PTHR46193">
    <property type="entry name" value="6-PHOSPHOGLUCONATE PHOSPHATASE"/>
    <property type="match status" value="1"/>
</dbReference>
<dbReference type="InterPro" id="IPR023198">
    <property type="entry name" value="PGP-like_dom2"/>
</dbReference>
<keyword evidence="5" id="KW-0378">Hydrolase</keyword>
<evidence type="ECO:0000256" key="4">
    <source>
        <dbReference type="ARBA" id="ARBA00022842"/>
    </source>
</evidence>
<dbReference type="InterPro" id="IPR006439">
    <property type="entry name" value="HAD-SF_hydro_IA"/>
</dbReference>
<dbReference type="Gene3D" id="1.10.150.240">
    <property type="entry name" value="Putative phosphatase, domain 2"/>
    <property type="match status" value="1"/>
</dbReference>
<evidence type="ECO:0000256" key="3">
    <source>
        <dbReference type="ARBA" id="ARBA00022723"/>
    </source>
</evidence>
<dbReference type="EMBL" id="FXXP01000006">
    <property type="protein sequence ID" value="SMX30556.1"/>
    <property type="molecule type" value="Genomic_DNA"/>
</dbReference>
<dbReference type="GO" id="GO:0046872">
    <property type="term" value="F:metal ion binding"/>
    <property type="evidence" value="ECO:0007669"/>
    <property type="project" value="UniProtKB-KW"/>
</dbReference>
<evidence type="ECO:0000313" key="5">
    <source>
        <dbReference type="EMBL" id="SMX30556.1"/>
    </source>
</evidence>